<evidence type="ECO:0000256" key="8">
    <source>
        <dbReference type="ARBA" id="ARBA00023012"/>
    </source>
</evidence>
<dbReference type="GO" id="GO:0046983">
    <property type="term" value="F:protein dimerization activity"/>
    <property type="evidence" value="ECO:0007669"/>
    <property type="project" value="InterPro"/>
</dbReference>
<dbReference type="Proteomes" id="UP000008366">
    <property type="component" value="Unassembled WGS sequence"/>
</dbReference>
<dbReference type="PANTHER" id="PTHR24421">
    <property type="entry name" value="NITRATE/NITRITE SENSOR PROTEIN NARX-RELATED"/>
    <property type="match status" value="1"/>
</dbReference>
<keyword evidence="4" id="KW-0808">Transferase</keyword>
<evidence type="ECO:0000256" key="1">
    <source>
        <dbReference type="ARBA" id="ARBA00000085"/>
    </source>
</evidence>
<dbReference type="SMART" id="SM00387">
    <property type="entry name" value="HATPase_c"/>
    <property type="match status" value="1"/>
</dbReference>
<evidence type="ECO:0000256" key="4">
    <source>
        <dbReference type="ARBA" id="ARBA00022679"/>
    </source>
</evidence>
<feature type="region of interest" description="Disordered" evidence="9">
    <location>
        <begin position="296"/>
        <end position="320"/>
    </location>
</feature>
<evidence type="ECO:0000256" key="10">
    <source>
        <dbReference type="SAM" id="Phobius"/>
    </source>
</evidence>
<gene>
    <name evidence="12" type="ORF">KILIM_045_00190</name>
</gene>
<dbReference type="OrthoDB" id="227596at2"/>
<name>K6VKD6_9MICO</name>
<keyword evidence="13" id="KW-1185">Reference proteome</keyword>
<dbReference type="InterPro" id="IPR050482">
    <property type="entry name" value="Sensor_HK_TwoCompSys"/>
</dbReference>
<evidence type="ECO:0000259" key="11">
    <source>
        <dbReference type="SMART" id="SM00387"/>
    </source>
</evidence>
<reference evidence="12 13" key="1">
    <citation type="submission" date="2012-08" db="EMBL/GenBank/DDBJ databases">
        <title>Whole genome shotgun sequence of Kineosphaera limosa NBRC 100340.</title>
        <authorList>
            <person name="Yoshida I."/>
            <person name="Isaki S."/>
            <person name="Hosoyama A."/>
            <person name="Tsuchikane K."/>
            <person name="Katsumata H."/>
            <person name="Ando Y."/>
            <person name="Ohji S."/>
            <person name="Hamada M."/>
            <person name="Tamura T."/>
            <person name="Yamazoe A."/>
            <person name="Yamazaki S."/>
            <person name="Fujita N."/>
        </authorList>
    </citation>
    <scope>NUCLEOTIDE SEQUENCE [LARGE SCALE GENOMIC DNA]</scope>
    <source>
        <strain evidence="12 13">NBRC 100340</strain>
    </source>
</reference>
<dbReference type="STRING" id="1184609.KILIM_045_00190"/>
<evidence type="ECO:0000256" key="7">
    <source>
        <dbReference type="ARBA" id="ARBA00022840"/>
    </source>
</evidence>
<evidence type="ECO:0000256" key="5">
    <source>
        <dbReference type="ARBA" id="ARBA00022741"/>
    </source>
</evidence>
<accession>K6VKD6</accession>
<evidence type="ECO:0000256" key="9">
    <source>
        <dbReference type="SAM" id="MobiDB-lite"/>
    </source>
</evidence>
<dbReference type="SUPFAM" id="SSF55874">
    <property type="entry name" value="ATPase domain of HSP90 chaperone/DNA topoisomerase II/histidine kinase"/>
    <property type="match status" value="1"/>
</dbReference>
<evidence type="ECO:0000256" key="6">
    <source>
        <dbReference type="ARBA" id="ARBA00022777"/>
    </source>
</evidence>
<dbReference type="InterPro" id="IPR011712">
    <property type="entry name" value="Sig_transdc_His_kin_sub3_dim/P"/>
</dbReference>
<sequence length="455" mass="49206">MRVSRVSLIERFAAWIGVDEPWERDPGPGRAVQDARVACGFIVGIVVSLEVMRSLGLTEQIDFPVWQQYAILVAGVLPLFVRRRFPLAVAAATQLHFFVVAMTMGLLAYQFVFQVMAFFGLYSGVAWARDRRALLVLLGAVMVWMAGWLAWDFALGNSIAQITEDAAGRQAAGLLSAPVAYVLYTIAMNFVFYGGALLFGQNSWRSARRLAILTEQADTIAEQAQELRDQAVVEERLRIARELHDVVAHHVSVMGVQAAAARRVLDRRPEAAVGALSHIEESSRQAVAEMRRLLGTLRSGSSTPEASREPGPGLAGIPDLVRQSRSPGFDLEYMLVEEPDGSAASVPGPMALSVYRIVQEALANVRKHSSANRVTVAVRVRGAGADPGYVEAEVVDNGRPLGATSGTGLGLLGMRERIASHGGAVEAGPRLSGGYRVRVRFPLTAAKTITPEHES</sequence>
<dbReference type="GO" id="GO:0005524">
    <property type="term" value="F:ATP binding"/>
    <property type="evidence" value="ECO:0007669"/>
    <property type="project" value="UniProtKB-KW"/>
</dbReference>
<protein>
    <recommendedName>
        <fullName evidence="2">histidine kinase</fullName>
        <ecNumber evidence="2">2.7.13.3</ecNumber>
    </recommendedName>
</protein>
<keyword evidence="5" id="KW-0547">Nucleotide-binding</keyword>
<dbReference type="EC" id="2.7.13.3" evidence="2"/>
<feature type="transmembrane region" description="Helical" evidence="10">
    <location>
        <begin position="93"/>
        <end position="121"/>
    </location>
</feature>
<keyword evidence="7" id="KW-0067">ATP-binding</keyword>
<keyword evidence="6 12" id="KW-0418">Kinase</keyword>
<evidence type="ECO:0000256" key="2">
    <source>
        <dbReference type="ARBA" id="ARBA00012438"/>
    </source>
</evidence>
<comment type="caution">
    <text evidence="12">The sequence shown here is derived from an EMBL/GenBank/DDBJ whole genome shotgun (WGS) entry which is preliminary data.</text>
</comment>
<dbReference type="Pfam" id="PF02518">
    <property type="entry name" value="HATPase_c"/>
    <property type="match status" value="1"/>
</dbReference>
<comment type="catalytic activity">
    <reaction evidence="1">
        <text>ATP + protein L-histidine = ADP + protein N-phospho-L-histidine.</text>
        <dbReference type="EC" id="2.7.13.3"/>
    </reaction>
</comment>
<feature type="domain" description="Histidine kinase/HSP90-like ATPase" evidence="11">
    <location>
        <begin position="349"/>
        <end position="445"/>
    </location>
</feature>
<dbReference type="CDD" id="cd16917">
    <property type="entry name" value="HATPase_UhpB-NarQ-NarX-like"/>
    <property type="match status" value="1"/>
</dbReference>
<dbReference type="InterPro" id="IPR036890">
    <property type="entry name" value="HATPase_C_sf"/>
</dbReference>
<feature type="transmembrane region" description="Helical" evidence="10">
    <location>
        <begin position="133"/>
        <end position="151"/>
    </location>
</feature>
<keyword evidence="3" id="KW-0597">Phosphoprotein</keyword>
<evidence type="ECO:0000256" key="3">
    <source>
        <dbReference type="ARBA" id="ARBA00022553"/>
    </source>
</evidence>
<organism evidence="12 13">
    <name type="scientific">Kineosphaera limosa NBRC 100340</name>
    <dbReference type="NCBI Taxonomy" id="1184609"/>
    <lineage>
        <taxon>Bacteria</taxon>
        <taxon>Bacillati</taxon>
        <taxon>Actinomycetota</taxon>
        <taxon>Actinomycetes</taxon>
        <taxon>Micrococcales</taxon>
        <taxon>Dermatophilaceae</taxon>
        <taxon>Kineosphaera</taxon>
    </lineage>
</organism>
<keyword evidence="8" id="KW-0902">Two-component regulatory system</keyword>
<keyword evidence="10" id="KW-1133">Transmembrane helix</keyword>
<keyword evidence="10" id="KW-0812">Transmembrane</keyword>
<evidence type="ECO:0000313" key="13">
    <source>
        <dbReference type="Proteomes" id="UP000008366"/>
    </source>
</evidence>
<dbReference type="EMBL" id="BAHD01000045">
    <property type="protein sequence ID" value="GAB96688.1"/>
    <property type="molecule type" value="Genomic_DNA"/>
</dbReference>
<dbReference type="PANTHER" id="PTHR24421:SF10">
    <property type="entry name" value="NITRATE_NITRITE SENSOR PROTEIN NARQ"/>
    <property type="match status" value="1"/>
</dbReference>
<dbReference type="AlphaFoldDB" id="K6VKD6"/>
<dbReference type="Gene3D" id="1.20.5.1930">
    <property type="match status" value="1"/>
</dbReference>
<dbReference type="GO" id="GO:0000155">
    <property type="term" value="F:phosphorelay sensor kinase activity"/>
    <property type="evidence" value="ECO:0007669"/>
    <property type="project" value="InterPro"/>
</dbReference>
<evidence type="ECO:0000313" key="12">
    <source>
        <dbReference type="EMBL" id="GAB96688.1"/>
    </source>
</evidence>
<proteinExistence type="predicted"/>
<dbReference type="GO" id="GO:0016020">
    <property type="term" value="C:membrane"/>
    <property type="evidence" value="ECO:0007669"/>
    <property type="project" value="InterPro"/>
</dbReference>
<feature type="transmembrane region" description="Helical" evidence="10">
    <location>
        <begin position="179"/>
        <end position="199"/>
    </location>
</feature>
<dbReference type="Pfam" id="PF07730">
    <property type="entry name" value="HisKA_3"/>
    <property type="match status" value="1"/>
</dbReference>
<dbReference type="Gene3D" id="3.30.565.10">
    <property type="entry name" value="Histidine kinase-like ATPase, C-terminal domain"/>
    <property type="match status" value="1"/>
</dbReference>
<dbReference type="eggNOG" id="COG4585">
    <property type="taxonomic scope" value="Bacteria"/>
</dbReference>
<keyword evidence="10" id="KW-0472">Membrane</keyword>
<dbReference type="InterPro" id="IPR003594">
    <property type="entry name" value="HATPase_dom"/>
</dbReference>